<keyword evidence="3" id="KW-0653">Protein transport</keyword>
<dbReference type="OrthoDB" id="10255285at2759"/>
<dbReference type="SUPFAM" id="SSF55724">
    <property type="entry name" value="Mog1p/PsbP-like"/>
    <property type="match status" value="1"/>
</dbReference>
<dbReference type="PANTHER" id="PTHR15837">
    <property type="entry name" value="RAN GUANINE NUCLEOTIDE RELEASE FACTOR"/>
    <property type="match status" value="1"/>
</dbReference>
<dbReference type="InterPro" id="IPR007681">
    <property type="entry name" value="Mog1"/>
</dbReference>
<comment type="similarity">
    <text evidence="1">Belongs to the MOG1 family.</text>
</comment>
<gene>
    <name evidence="4" type="ORF">PBRA_000789</name>
</gene>
<dbReference type="PANTHER" id="PTHR15837:SF0">
    <property type="entry name" value="RAN GUANINE NUCLEOTIDE RELEASE FACTOR"/>
    <property type="match status" value="1"/>
</dbReference>
<reference evidence="4 5" key="1">
    <citation type="submission" date="2015-02" db="EMBL/GenBank/DDBJ databases">
        <authorList>
            <person name="Chooi Y.-H."/>
        </authorList>
    </citation>
    <scope>NUCLEOTIDE SEQUENCE [LARGE SCALE GENOMIC DNA]</scope>
    <source>
        <strain evidence="4">E3</strain>
    </source>
</reference>
<dbReference type="GO" id="GO:0005085">
    <property type="term" value="F:guanyl-nucleotide exchange factor activity"/>
    <property type="evidence" value="ECO:0007669"/>
    <property type="project" value="TreeGrafter"/>
</dbReference>
<name>A0A0G4IQJ6_PLABS</name>
<keyword evidence="5" id="KW-1185">Reference proteome</keyword>
<dbReference type="GO" id="GO:0006606">
    <property type="term" value="P:protein import into nucleus"/>
    <property type="evidence" value="ECO:0007669"/>
    <property type="project" value="TreeGrafter"/>
</dbReference>
<sequence length="218" mass="23871">LHWATRAIPVRFTLRNVGQPADDWPALFVSRRPAGWMMNTRTLYGGAFTIDVPASLVDVSQFRQVPDHQEVFACADTDQSVIVEIVDRSEVADSDCAKYYFQDLAEVNSAIASDTADTGDVQTCQGHTATYVIGHQTVAKFKDAPSAANQVEVYLGVIRLAEYGADILLTLNSPTSISPESSSRHCLTPDARITRDIAAEVFRSFTIVNADSLFGERP</sequence>
<evidence type="ECO:0000313" key="5">
    <source>
        <dbReference type="Proteomes" id="UP000039324"/>
    </source>
</evidence>
<evidence type="ECO:0000313" key="4">
    <source>
        <dbReference type="EMBL" id="CEO97444.1"/>
    </source>
</evidence>
<dbReference type="Gene3D" id="3.40.1000.10">
    <property type="entry name" value="Mog1/PsbP, alpha/beta/alpha sandwich"/>
    <property type="match status" value="1"/>
</dbReference>
<dbReference type="InterPro" id="IPR016123">
    <property type="entry name" value="Mog1/PsbP_a/b/a-sand"/>
</dbReference>
<proteinExistence type="inferred from homology"/>
<dbReference type="GO" id="GO:0005634">
    <property type="term" value="C:nucleus"/>
    <property type="evidence" value="ECO:0007669"/>
    <property type="project" value="TreeGrafter"/>
</dbReference>
<dbReference type="EMBL" id="CDSF01000079">
    <property type="protein sequence ID" value="CEO97444.1"/>
    <property type="molecule type" value="Genomic_DNA"/>
</dbReference>
<accession>A0A0G4IQJ6</accession>
<organism evidence="4 5">
    <name type="scientific">Plasmodiophora brassicae</name>
    <name type="common">Clubroot disease agent</name>
    <dbReference type="NCBI Taxonomy" id="37360"/>
    <lineage>
        <taxon>Eukaryota</taxon>
        <taxon>Sar</taxon>
        <taxon>Rhizaria</taxon>
        <taxon>Endomyxa</taxon>
        <taxon>Phytomyxea</taxon>
        <taxon>Plasmodiophorida</taxon>
        <taxon>Plasmodiophoridae</taxon>
        <taxon>Plasmodiophora</taxon>
    </lineage>
</organism>
<dbReference type="OMA" id="IDTVKVW"/>
<protein>
    <submittedName>
        <fullName evidence="4">Uncharacterized protein</fullName>
    </submittedName>
</protein>
<keyword evidence="2" id="KW-0813">Transport</keyword>
<dbReference type="STRING" id="37360.A0A0G4IQJ6"/>
<evidence type="ECO:0000256" key="2">
    <source>
        <dbReference type="ARBA" id="ARBA00022448"/>
    </source>
</evidence>
<evidence type="ECO:0000256" key="3">
    <source>
        <dbReference type="ARBA" id="ARBA00022927"/>
    </source>
</evidence>
<dbReference type="Proteomes" id="UP000039324">
    <property type="component" value="Unassembled WGS sequence"/>
</dbReference>
<dbReference type="GO" id="GO:0031267">
    <property type="term" value="F:small GTPase binding"/>
    <property type="evidence" value="ECO:0007669"/>
    <property type="project" value="TreeGrafter"/>
</dbReference>
<dbReference type="AlphaFoldDB" id="A0A0G4IQJ6"/>
<dbReference type="Pfam" id="PF04603">
    <property type="entry name" value="Mog1"/>
    <property type="match status" value="1"/>
</dbReference>
<evidence type="ECO:0000256" key="1">
    <source>
        <dbReference type="ARBA" id="ARBA00010307"/>
    </source>
</evidence>
<feature type="non-terminal residue" evidence="4">
    <location>
        <position position="1"/>
    </location>
</feature>